<dbReference type="AlphaFoldDB" id="A0A5R9F7I3"/>
<evidence type="ECO:0000256" key="1">
    <source>
        <dbReference type="SAM" id="Coils"/>
    </source>
</evidence>
<dbReference type="InterPro" id="IPR040983">
    <property type="entry name" value="Bact_RF_family5"/>
</dbReference>
<feature type="coiled-coil region" evidence="1">
    <location>
        <begin position="57"/>
        <end position="84"/>
    </location>
</feature>
<keyword evidence="1" id="KW-0175">Coiled coil</keyword>
<dbReference type="RefSeq" id="WP_138128513.1">
    <property type="nucleotide sequence ID" value="NZ_SWLG01000017.1"/>
</dbReference>
<protein>
    <recommendedName>
        <fullName evidence="4">Antiporter</fullName>
    </recommendedName>
</protein>
<evidence type="ECO:0000313" key="3">
    <source>
        <dbReference type="Proteomes" id="UP000308230"/>
    </source>
</evidence>
<sequence length="265" mass="31314">MSINDKLKELEQVKGDNQNKVFSMYLNTDRRQFDSQHGEWEIQLKNGLRNFEDYIEKSGDEQELKNFKKIREKVENEVSRLDDNLRRGLVIFANSDDSLWYVQLTQVPVETNMYWETEPKLEQFKELVNKYPNTGLVLVQHNNVKVIETEMGFVKDSINYEWDIGMDNWRIYEGSFTGDRTDKTNASAQDLYEDRVKANRERWYKEMAEKLHEKAEKHHWDKIVVAGRKDEAEELAGNMGQLNPEIVNKNLASKKDEEVVRELVS</sequence>
<comment type="caution">
    <text evidence="2">The sequence shown here is derived from an EMBL/GenBank/DDBJ whole genome shotgun (WGS) entry which is preliminary data.</text>
</comment>
<evidence type="ECO:0008006" key="4">
    <source>
        <dbReference type="Google" id="ProtNLM"/>
    </source>
</evidence>
<reference evidence="2 3" key="1">
    <citation type="submission" date="2019-04" db="EMBL/GenBank/DDBJ databases">
        <title>Bacillus caeni sp. nov., a bacterium isolated from mangrove sediment.</title>
        <authorList>
            <person name="Huang H."/>
            <person name="Mo K."/>
            <person name="Hu Y."/>
        </authorList>
    </citation>
    <scope>NUCLEOTIDE SEQUENCE [LARGE SCALE GENOMIC DNA]</scope>
    <source>
        <strain evidence="2 3">HB172195</strain>
    </source>
</reference>
<dbReference type="Pfam" id="PF18846">
    <property type="entry name" value="baeRF_family5"/>
    <property type="match status" value="1"/>
</dbReference>
<dbReference type="Proteomes" id="UP000308230">
    <property type="component" value="Unassembled WGS sequence"/>
</dbReference>
<organism evidence="2 3">
    <name type="scientific">Exobacillus caeni</name>
    <dbReference type="NCBI Taxonomy" id="2574798"/>
    <lineage>
        <taxon>Bacteria</taxon>
        <taxon>Bacillati</taxon>
        <taxon>Bacillota</taxon>
        <taxon>Bacilli</taxon>
        <taxon>Bacillales</taxon>
        <taxon>Guptibacillaceae</taxon>
        <taxon>Exobacillus</taxon>
    </lineage>
</organism>
<accession>A0A5R9F7I3</accession>
<dbReference type="EMBL" id="SWLG01000017">
    <property type="protein sequence ID" value="TLS35735.1"/>
    <property type="molecule type" value="Genomic_DNA"/>
</dbReference>
<evidence type="ECO:0000313" key="2">
    <source>
        <dbReference type="EMBL" id="TLS35735.1"/>
    </source>
</evidence>
<keyword evidence="3" id="KW-1185">Reference proteome</keyword>
<proteinExistence type="predicted"/>
<name>A0A5R9F7I3_9BACL</name>
<gene>
    <name evidence="2" type="ORF">FCL54_18945</name>
</gene>
<dbReference type="OrthoDB" id="5241360at2"/>